<dbReference type="SUPFAM" id="SSF55781">
    <property type="entry name" value="GAF domain-like"/>
    <property type="match status" value="3"/>
</dbReference>
<dbReference type="InterPro" id="IPR029016">
    <property type="entry name" value="GAF-like_dom_sf"/>
</dbReference>
<evidence type="ECO:0000256" key="2">
    <source>
        <dbReference type="SAM" id="Coils"/>
    </source>
</evidence>
<evidence type="ECO:0000256" key="1">
    <source>
        <dbReference type="ARBA" id="ARBA00022801"/>
    </source>
</evidence>
<dbReference type="Pfam" id="PF13185">
    <property type="entry name" value="GAF_2"/>
    <property type="match status" value="1"/>
</dbReference>
<feature type="coiled-coil region" evidence="2">
    <location>
        <begin position="195"/>
        <end position="222"/>
    </location>
</feature>
<reference evidence="5 6" key="1">
    <citation type="submission" date="2015-07" db="EMBL/GenBank/DDBJ databases">
        <title>Whole genome sequence of Thermanaerothrix daxensis DSM 23592.</title>
        <authorList>
            <person name="Hemp J."/>
            <person name="Ward L.M."/>
            <person name="Pace L.A."/>
            <person name="Fischer W.W."/>
        </authorList>
    </citation>
    <scope>NUCLEOTIDE SEQUENCE [LARGE SCALE GENOMIC DNA]</scope>
    <source>
        <strain evidence="5 6">GNS-1</strain>
    </source>
</reference>
<dbReference type="AlphaFoldDB" id="A0A0P6XHG1"/>
<keyword evidence="1" id="KW-0378">Hydrolase</keyword>
<dbReference type="STRING" id="869279.SE15_11145"/>
<dbReference type="InterPro" id="IPR003018">
    <property type="entry name" value="GAF"/>
</dbReference>
<evidence type="ECO:0000259" key="4">
    <source>
        <dbReference type="SMART" id="SM00065"/>
    </source>
</evidence>
<feature type="transmembrane region" description="Helical" evidence="3">
    <location>
        <begin position="108"/>
        <end position="125"/>
    </location>
</feature>
<dbReference type="SMART" id="SM00065">
    <property type="entry name" value="GAF"/>
    <property type="match status" value="1"/>
</dbReference>
<gene>
    <name evidence="5" type="ORF">SE15_11145</name>
</gene>
<feature type="transmembrane region" description="Helical" evidence="3">
    <location>
        <begin position="132"/>
        <end position="150"/>
    </location>
</feature>
<keyword evidence="3" id="KW-1133">Transmembrane helix</keyword>
<protein>
    <recommendedName>
        <fullName evidence="4">GAF domain-containing protein</fullName>
    </recommendedName>
</protein>
<name>A0A0P6XHG1_9CHLR</name>
<evidence type="ECO:0000313" key="5">
    <source>
        <dbReference type="EMBL" id="KPL82647.1"/>
    </source>
</evidence>
<feature type="domain" description="GAF" evidence="4">
    <location>
        <begin position="249"/>
        <end position="397"/>
    </location>
</feature>
<accession>A0A0P6XHG1</accession>
<dbReference type="RefSeq" id="WP_054522175.1">
    <property type="nucleotide sequence ID" value="NZ_LGKO01000005.1"/>
</dbReference>
<dbReference type="Proteomes" id="UP000050544">
    <property type="component" value="Unassembled WGS sequence"/>
</dbReference>
<keyword evidence="2" id="KW-0175">Coiled coil</keyword>
<keyword evidence="3" id="KW-0812">Transmembrane</keyword>
<feature type="transmembrane region" description="Helical" evidence="3">
    <location>
        <begin position="170"/>
        <end position="190"/>
    </location>
</feature>
<sequence>MSLWQRVLPRNIPPEVLERGELPTLREYLLQQSLLIQVPMIGWFALPHLIGALQGANEPGVGIWAILFALGLLLPFLRHWPFGLRAAFLGAFPYLVGTQITLTYGPQPIGMLAFAATILIGVLLLDPPAMLPWVGVTFLTPLGILGAMRLSILPTPLPETILAFNTFANWLSALILLAYTAVLGVLSLPFMQERLNQISIDKNTLERQLRSTRIEFERELAERTNALQRRIHELYTASTIARTVNTATDQPTMLQQVADLIQQEFDLYYVGIFLIDESGKLAVLRAGTGEAGRRMLAEGHRLAVGGNSMIGWATARKEPRISQDVSVELVRFSNPHLPLTRSELALPILRRGQCLGAISVQSTQVRAFEEDDILVLQGIADSLGLALENLEFYQRIQQLREEVRVLSRTHVAEEWGDFLKEHGAIEVTYQSPSAPQENNSSAHVAHFPLVLRDQIIGTITLEMEQPNLTNEEIAWLDAVAMQTATALENARLFQETQRQAFLEQRLNEISTTLSRVESVDEILRTAVQALAQLPNIAEASIHLIPPETPATKDNGR</sequence>
<dbReference type="Gene3D" id="3.30.450.40">
    <property type="match status" value="2"/>
</dbReference>
<comment type="caution">
    <text evidence="5">The sequence shown here is derived from an EMBL/GenBank/DDBJ whole genome shotgun (WGS) entry which is preliminary data.</text>
</comment>
<keyword evidence="3" id="KW-0472">Membrane</keyword>
<dbReference type="GO" id="GO:0016791">
    <property type="term" value="F:phosphatase activity"/>
    <property type="evidence" value="ECO:0007669"/>
    <property type="project" value="TreeGrafter"/>
</dbReference>
<dbReference type="PANTHER" id="PTHR43156">
    <property type="entry name" value="STAGE II SPORULATION PROTEIN E-RELATED"/>
    <property type="match status" value="1"/>
</dbReference>
<dbReference type="InterPro" id="IPR052016">
    <property type="entry name" value="Bact_Sigma-Reg"/>
</dbReference>
<keyword evidence="6" id="KW-1185">Reference proteome</keyword>
<feature type="transmembrane region" description="Helical" evidence="3">
    <location>
        <begin position="34"/>
        <end position="53"/>
    </location>
</feature>
<dbReference type="PANTHER" id="PTHR43156:SF2">
    <property type="entry name" value="STAGE II SPORULATION PROTEIN E"/>
    <property type="match status" value="1"/>
</dbReference>
<organism evidence="5 6">
    <name type="scientific">Thermanaerothrix daxensis</name>
    <dbReference type="NCBI Taxonomy" id="869279"/>
    <lineage>
        <taxon>Bacteria</taxon>
        <taxon>Bacillati</taxon>
        <taxon>Chloroflexota</taxon>
        <taxon>Anaerolineae</taxon>
        <taxon>Anaerolineales</taxon>
        <taxon>Anaerolineaceae</taxon>
        <taxon>Thermanaerothrix</taxon>
    </lineage>
</organism>
<feature type="transmembrane region" description="Helical" evidence="3">
    <location>
        <begin position="59"/>
        <end position="77"/>
    </location>
</feature>
<evidence type="ECO:0000313" key="6">
    <source>
        <dbReference type="Proteomes" id="UP000050544"/>
    </source>
</evidence>
<proteinExistence type="predicted"/>
<dbReference type="OrthoDB" id="153145at2"/>
<dbReference type="EMBL" id="LGKO01000005">
    <property type="protein sequence ID" value="KPL82647.1"/>
    <property type="molecule type" value="Genomic_DNA"/>
</dbReference>
<evidence type="ECO:0000256" key="3">
    <source>
        <dbReference type="SAM" id="Phobius"/>
    </source>
</evidence>